<evidence type="ECO:0000313" key="1">
    <source>
        <dbReference type="EMBL" id="OUM37252.1"/>
    </source>
</evidence>
<evidence type="ECO:0008006" key="3">
    <source>
        <dbReference type="Google" id="ProtNLM"/>
    </source>
</evidence>
<proteinExistence type="predicted"/>
<dbReference type="EMBL" id="NFSB01000057">
    <property type="protein sequence ID" value="OUM37252.1"/>
    <property type="molecule type" value="Genomic_DNA"/>
</dbReference>
<reference evidence="1 2" key="1">
    <citation type="submission" date="2017-05" db="EMBL/GenBank/DDBJ databases">
        <title>Whole genome sequence of Pseudomonas putida isolate 1312 commercialized as a biostimulant.</title>
        <authorList>
            <person name="Crovadore J."/>
            <person name="Blanc P."/>
            <person name="Chablais R."/>
            <person name="Cochard B."/>
            <person name="Grizard D."/>
            <person name="Lefort F."/>
        </authorList>
    </citation>
    <scope>NUCLEOTIDE SEQUENCE [LARGE SCALE GENOMIC DNA]</scope>
    <source>
        <strain evidence="1 2">1312</strain>
    </source>
</reference>
<name>A0A1Y3LPJ6_PSEPU</name>
<dbReference type="RefSeq" id="WP_086974782.1">
    <property type="nucleotide sequence ID" value="NZ_NFSB01000057.1"/>
</dbReference>
<evidence type="ECO:0000313" key="2">
    <source>
        <dbReference type="Proteomes" id="UP000196082"/>
    </source>
</evidence>
<protein>
    <recommendedName>
        <fullName evidence="3">DUF4351 domain-containing protein</fullName>
    </recommendedName>
</protein>
<comment type="caution">
    <text evidence="1">The sequence shown here is derived from an EMBL/GenBank/DDBJ whole genome shotgun (WGS) entry which is preliminary data.</text>
</comment>
<gene>
    <name evidence="1" type="ORF">B8W72_04705</name>
</gene>
<organism evidence="1 2">
    <name type="scientific">Pseudomonas putida</name>
    <name type="common">Arthrobacter siderocapsulatus</name>
    <dbReference type="NCBI Taxonomy" id="303"/>
    <lineage>
        <taxon>Bacteria</taxon>
        <taxon>Pseudomonadati</taxon>
        <taxon>Pseudomonadota</taxon>
        <taxon>Gammaproteobacteria</taxon>
        <taxon>Pseudomonadales</taxon>
        <taxon>Pseudomonadaceae</taxon>
        <taxon>Pseudomonas</taxon>
    </lineage>
</organism>
<dbReference type="Proteomes" id="UP000196082">
    <property type="component" value="Unassembled WGS sequence"/>
</dbReference>
<dbReference type="AlphaFoldDB" id="A0A1Y3LPJ6"/>
<sequence>MRTATILLAQAENVEKQVRDLQKIALPAHQQRVQWLYERMESLEIQPSQDQQIELTIRQGKHAIDEQLSKHAEIALRQAVYVKHIYKNHFIPMSSLGAAATDHILQNMINALMLSNRHLAMLEVLKNLENKHYSNRASAGGRGKNQQPSKSTKSLLLESMIRGMIYNDPKCKNLDKTVAADEMATRIFKANKEYQMLDITNLEDLKFQVRNVLFDIARTVTRGSQRKADREQLGYSLRHSFPKQDTEESRQMDLDAARTLGRIEGVRATLILQLKQRFGDLPKSAIEKLEATNDMDQLQTYAEQLAEVRSLNDVIQNLQ</sequence>
<accession>A0A1Y3LPJ6</accession>